<organism evidence="3 4">
    <name type="scientific">Basidiobolus meristosporus CBS 931.73</name>
    <dbReference type="NCBI Taxonomy" id="1314790"/>
    <lineage>
        <taxon>Eukaryota</taxon>
        <taxon>Fungi</taxon>
        <taxon>Fungi incertae sedis</taxon>
        <taxon>Zoopagomycota</taxon>
        <taxon>Entomophthoromycotina</taxon>
        <taxon>Basidiobolomycetes</taxon>
        <taxon>Basidiobolales</taxon>
        <taxon>Basidiobolaceae</taxon>
        <taxon>Basidiobolus</taxon>
    </lineage>
</organism>
<protein>
    <submittedName>
        <fullName evidence="3">Uncharacterized protein</fullName>
    </submittedName>
</protein>
<sequence>MWRFHRNLIDIPISISISISIPIYSTFQSHRYASTLNRPTSSAYPPIRQPLHPPIMLGWINIARLGLHRQPICPASMDVSGWAYAGLQCFIIAVIIIITITATAPCVRPKPEGVLGAGYMCWTLDQLHGLEIGSVHWILTCGGGGFGCCSSMLTLGAWWMGSIRGSRVVCMTSCECECECGWHIASQLSRSDWGYMTPTYDNTSPTSHPPSQEHPYMGRMDWLSTMSGLTNIPRFRSRPLKPLNPDATRTFVPHDLTPGRIVSSASGLRCDPQDWFGSWRALSWPVARSLWARFFQALESSDLCPVKEPGKPSSSLCTEPLPTTGPSMARVARSQV</sequence>
<proteinExistence type="predicted"/>
<reference evidence="3 4" key="1">
    <citation type="submission" date="2016-07" db="EMBL/GenBank/DDBJ databases">
        <title>Pervasive Adenine N6-methylation of Active Genes in Fungi.</title>
        <authorList>
            <consortium name="DOE Joint Genome Institute"/>
            <person name="Mondo S.J."/>
            <person name="Dannebaum R.O."/>
            <person name="Kuo R.C."/>
            <person name="Labutti K."/>
            <person name="Haridas S."/>
            <person name="Kuo A."/>
            <person name="Salamov A."/>
            <person name="Ahrendt S.R."/>
            <person name="Lipzen A."/>
            <person name="Sullivan W."/>
            <person name="Andreopoulos W.B."/>
            <person name="Clum A."/>
            <person name="Lindquist E."/>
            <person name="Daum C."/>
            <person name="Ramamoorthy G.K."/>
            <person name="Gryganskyi A."/>
            <person name="Culley D."/>
            <person name="Magnuson J.K."/>
            <person name="James T.Y."/>
            <person name="O'Malley M.A."/>
            <person name="Stajich J.E."/>
            <person name="Spatafora J.W."/>
            <person name="Visel A."/>
            <person name="Grigoriev I.V."/>
        </authorList>
    </citation>
    <scope>NUCLEOTIDE SEQUENCE [LARGE SCALE GENOMIC DNA]</scope>
    <source>
        <strain evidence="3 4">CBS 931.73</strain>
    </source>
</reference>
<name>A0A1Y1Y1C5_9FUNG</name>
<evidence type="ECO:0000256" key="2">
    <source>
        <dbReference type="SAM" id="Phobius"/>
    </source>
</evidence>
<accession>A0A1Y1Y1C5</accession>
<dbReference type="EMBL" id="MCFE01000311">
    <property type="protein sequence ID" value="ORX91695.1"/>
    <property type="molecule type" value="Genomic_DNA"/>
</dbReference>
<dbReference type="Proteomes" id="UP000193498">
    <property type="component" value="Unassembled WGS sequence"/>
</dbReference>
<evidence type="ECO:0000313" key="4">
    <source>
        <dbReference type="Proteomes" id="UP000193498"/>
    </source>
</evidence>
<keyword evidence="2" id="KW-1133">Transmembrane helix</keyword>
<keyword evidence="2" id="KW-0472">Membrane</keyword>
<feature type="region of interest" description="Disordered" evidence="1">
    <location>
        <begin position="308"/>
        <end position="336"/>
    </location>
</feature>
<evidence type="ECO:0000256" key="1">
    <source>
        <dbReference type="SAM" id="MobiDB-lite"/>
    </source>
</evidence>
<feature type="transmembrane region" description="Helical" evidence="2">
    <location>
        <begin position="79"/>
        <end position="102"/>
    </location>
</feature>
<dbReference type="InParanoid" id="A0A1Y1Y1C5"/>
<keyword evidence="2" id="KW-0812">Transmembrane</keyword>
<feature type="transmembrane region" description="Helical" evidence="2">
    <location>
        <begin position="137"/>
        <end position="159"/>
    </location>
</feature>
<keyword evidence="4" id="KW-1185">Reference proteome</keyword>
<evidence type="ECO:0000313" key="3">
    <source>
        <dbReference type="EMBL" id="ORX91695.1"/>
    </source>
</evidence>
<gene>
    <name evidence="3" type="ORF">K493DRAFT_303887</name>
</gene>
<comment type="caution">
    <text evidence="3">The sequence shown here is derived from an EMBL/GenBank/DDBJ whole genome shotgun (WGS) entry which is preliminary data.</text>
</comment>
<dbReference type="AlphaFoldDB" id="A0A1Y1Y1C5"/>